<organism evidence="10 11">
    <name type="scientific">Streptantibioticus rubrisoli</name>
    <dbReference type="NCBI Taxonomy" id="1387313"/>
    <lineage>
        <taxon>Bacteria</taxon>
        <taxon>Bacillati</taxon>
        <taxon>Actinomycetota</taxon>
        <taxon>Actinomycetes</taxon>
        <taxon>Kitasatosporales</taxon>
        <taxon>Streptomycetaceae</taxon>
        <taxon>Streptantibioticus</taxon>
    </lineage>
</organism>
<name>A0ABT1PJU3_9ACTN</name>
<feature type="transmembrane region" description="Helical" evidence="8">
    <location>
        <begin position="31"/>
        <end position="51"/>
    </location>
</feature>
<feature type="transmembrane region" description="Helical" evidence="8">
    <location>
        <begin position="161"/>
        <end position="180"/>
    </location>
</feature>
<proteinExistence type="predicted"/>
<evidence type="ECO:0000256" key="7">
    <source>
        <dbReference type="ARBA" id="ARBA00023251"/>
    </source>
</evidence>
<protein>
    <submittedName>
        <fullName evidence="10">MFS transporter</fullName>
    </submittedName>
</protein>
<dbReference type="PANTHER" id="PTHR42718:SF46">
    <property type="entry name" value="BLR6921 PROTEIN"/>
    <property type="match status" value="1"/>
</dbReference>
<reference evidence="10 11" key="1">
    <citation type="submission" date="2022-06" db="EMBL/GenBank/DDBJ databases">
        <title>Draft genome sequence of type strain Streptomyces rubrisoli DSM 42083.</title>
        <authorList>
            <person name="Duangmal K."/>
            <person name="Klaysubun C."/>
        </authorList>
    </citation>
    <scope>NUCLEOTIDE SEQUENCE [LARGE SCALE GENOMIC DNA]</scope>
    <source>
        <strain evidence="10 11">DSM 42083</strain>
    </source>
</reference>
<feature type="transmembrane region" description="Helical" evidence="8">
    <location>
        <begin position="424"/>
        <end position="441"/>
    </location>
</feature>
<dbReference type="EMBL" id="JANFNH010000028">
    <property type="protein sequence ID" value="MCQ4044518.1"/>
    <property type="molecule type" value="Genomic_DNA"/>
</dbReference>
<dbReference type="PROSITE" id="PS50850">
    <property type="entry name" value="MFS"/>
    <property type="match status" value="1"/>
</dbReference>
<keyword evidence="7" id="KW-0046">Antibiotic resistance</keyword>
<feature type="transmembrane region" description="Helical" evidence="8">
    <location>
        <begin position="486"/>
        <end position="508"/>
    </location>
</feature>
<feature type="transmembrane region" description="Helical" evidence="8">
    <location>
        <begin position="100"/>
        <end position="123"/>
    </location>
</feature>
<dbReference type="InterPro" id="IPR020846">
    <property type="entry name" value="MFS_dom"/>
</dbReference>
<dbReference type="PANTHER" id="PTHR42718">
    <property type="entry name" value="MAJOR FACILITATOR SUPERFAMILY MULTIDRUG TRANSPORTER MFSC"/>
    <property type="match status" value="1"/>
</dbReference>
<evidence type="ECO:0000256" key="6">
    <source>
        <dbReference type="ARBA" id="ARBA00023136"/>
    </source>
</evidence>
<feature type="transmembrane region" description="Helical" evidence="8">
    <location>
        <begin position="323"/>
        <end position="344"/>
    </location>
</feature>
<sequence>MPESSGRSAASQLNASPPVDLAPTTASTHKGLALAVIAIAQLMVVLDVSIVNVALPSIQTALKLSPTSLEWVVNAYALAFGGLLLLGGRIADMWGQRRTLIAGLVVLTAASLFGGMATGQAWLLTARTAQGVAGALVAPSALALLAGTFAEGSERNRAMGIYAAVSGAGGALGNVLGGVFTDQLSWRWVLFVNVPIGLFSLLAAPRAFRESQRNRGQLDLAGALSATAGMTLLVYGFIHAASHTWGETGTIVPLIAGGLILAAFVLIEARSRSALMPLRLFANRNRSGAYAIMLTLGAALIAVFYFLTLFMQIVLAYSPLKTGFTFLTFAVGAGVMSGVCGKVLDRTGPRPVLLVGTLLSAASLFWLSRLSPTGGYTSDLLGPLLLFGGGVGLCFVPLTLSAVAGVRDEESGVSSALLNTGQQVGGALGLAVLGTIAATATKNRVTSLLGSAAAQQMNNHSASEAGSMPPQLKHAIFDSLTHGWSIAFLVGGFVLVGACLIAAAVIRVSAEEAAASKNAGVVI</sequence>
<feature type="domain" description="Major facilitator superfamily (MFS) profile" evidence="9">
    <location>
        <begin position="33"/>
        <end position="515"/>
    </location>
</feature>
<dbReference type="NCBIfam" id="TIGR00711">
    <property type="entry name" value="efflux_EmrB"/>
    <property type="match status" value="1"/>
</dbReference>
<evidence type="ECO:0000256" key="3">
    <source>
        <dbReference type="ARBA" id="ARBA00022475"/>
    </source>
</evidence>
<evidence type="ECO:0000256" key="8">
    <source>
        <dbReference type="SAM" id="Phobius"/>
    </source>
</evidence>
<keyword evidence="5 8" id="KW-1133">Transmembrane helix</keyword>
<keyword evidence="11" id="KW-1185">Reference proteome</keyword>
<evidence type="ECO:0000256" key="5">
    <source>
        <dbReference type="ARBA" id="ARBA00022989"/>
    </source>
</evidence>
<feature type="transmembrane region" description="Helical" evidence="8">
    <location>
        <begin position="71"/>
        <end position="88"/>
    </location>
</feature>
<evidence type="ECO:0000313" key="10">
    <source>
        <dbReference type="EMBL" id="MCQ4044518.1"/>
    </source>
</evidence>
<evidence type="ECO:0000256" key="1">
    <source>
        <dbReference type="ARBA" id="ARBA00004651"/>
    </source>
</evidence>
<gene>
    <name evidence="10" type="ORF">NON19_21415</name>
</gene>
<dbReference type="InterPro" id="IPR036259">
    <property type="entry name" value="MFS_trans_sf"/>
</dbReference>
<feature type="transmembrane region" description="Helical" evidence="8">
    <location>
        <begin position="290"/>
        <end position="317"/>
    </location>
</feature>
<dbReference type="Proteomes" id="UP001206206">
    <property type="component" value="Unassembled WGS sequence"/>
</dbReference>
<feature type="transmembrane region" description="Helical" evidence="8">
    <location>
        <begin position="250"/>
        <end position="269"/>
    </location>
</feature>
<comment type="subcellular location">
    <subcellularLocation>
        <location evidence="1">Cell membrane</location>
        <topology evidence="1">Multi-pass membrane protein</topology>
    </subcellularLocation>
</comment>
<evidence type="ECO:0000256" key="4">
    <source>
        <dbReference type="ARBA" id="ARBA00022692"/>
    </source>
</evidence>
<keyword evidence="3" id="KW-1003">Cell membrane</keyword>
<dbReference type="RefSeq" id="WP_255930404.1">
    <property type="nucleotide sequence ID" value="NZ_JANFNH010000028.1"/>
</dbReference>
<keyword evidence="4 8" id="KW-0812">Transmembrane</keyword>
<dbReference type="Gene3D" id="1.20.1720.10">
    <property type="entry name" value="Multidrug resistance protein D"/>
    <property type="match status" value="1"/>
</dbReference>
<accession>A0ABT1PJU3</accession>
<evidence type="ECO:0000259" key="9">
    <source>
        <dbReference type="PROSITE" id="PS50850"/>
    </source>
</evidence>
<comment type="caution">
    <text evidence="10">The sequence shown here is derived from an EMBL/GenBank/DDBJ whole genome shotgun (WGS) entry which is preliminary data.</text>
</comment>
<evidence type="ECO:0000313" key="11">
    <source>
        <dbReference type="Proteomes" id="UP001206206"/>
    </source>
</evidence>
<evidence type="ECO:0000256" key="2">
    <source>
        <dbReference type="ARBA" id="ARBA00022448"/>
    </source>
</evidence>
<dbReference type="Gene3D" id="1.20.1250.20">
    <property type="entry name" value="MFS general substrate transporter like domains"/>
    <property type="match status" value="1"/>
</dbReference>
<keyword evidence="6 8" id="KW-0472">Membrane</keyword>
<dbReference type="CDD" id="cd17321">
    <property type="entry name" value="MFS_MMR_MDR_like"/>
    <property type="match status" value="1"/>
</dbReference>
<feature type="transmembrane region" description="Helical" evidence="8">
    <location>
        <begin position="351"/>
        <end position="368"/>
    </location>
</feature>
<feature type="transmembrane region" description="Helical" evidence="8">
    <location>
        <begin position="129"/>
        <end position="149"/>
    </location>
</feature>
<dbReference type="Pfam" id="PF07690">
    <property type="entry name" value="MFS_1"/>
    <property type="match status" value="1"/>
</dbReference>
<feature type="transmembrane region" description="Helical" evidence="8">
    <location>
        <begin position="380"/>
        <end position="403"/>
    </location>
</feature>
<dbReference type="SUPFAM" id="SSF103473">
    <property type="entry name" value="MFS general substrate transporter"/>
    <property type="match status" value="1"/>
</dbReference>
<dbReference type="InterPro" id="IPR004638">
    <property type="entry name" value="EmrB-like"/>
</dbReference>
<keyword evidence="2" id="KW-0813">Transport</keyword>
<feature type="transmembrane region" description="Helical" evidence="8">
    <location>
        <begin position="220"/>
        <end position="238"/>
    </location>
</feature>
<feature type="transmembrane region" description="Helical" evidence="8">
    <location>
        <begin position="186"/>
        <end position="208"/>
    </location>
</feature>
<dbReference type="InterPro" id="IPR011701">
    <property type="entry name" value="MFS"/>
</dbReference>